<reference evidence="3 4" key="1">
    <citation type="submission" date="2017-01" db="EMBL/GenBank/DDBJ databases">
        <authorList>
            <person name="Varghese N."/>
            <person name="Submissions S."/>
        </authorList>
    </citation>
    <scope>NUCLEOTIDE SEQUENCE [LARGE SCALE GENOMIC DNA]</scope>
    <source>
        <strain evidence="3 4">ATCC 23464</strain>
    </source>
</reference>
<evidence type="ECO:0000259" key="2">
    <source>
        <dbReference type="Pfam" id="PF18964"/>
    </source>
</evidence>
<evidence type="ECO:0000256" key="1">
    <source>
        <dbReference type="SAM" id="MobiDB-lite"/>
    </source>
</evidence>
<feature type="compositionally biased region" description="Polar residues" evidence="1">
    <location>
        <begin position="339"/>
        <end position="349"/>
    </location>
</feature>
<dbReference type="InterPro" id="IPR043759">
    <property type="entry name" value="DUF5704"/>
</dbReference>
<proteinExistence type="predicted"/>
<gene>
    <name evidence="3" type="ORF">SAMN05421578_104158</name>
</gene>
<feature type="region of interest" description="Disordered" evidence="1">
    <location>
        <begin position="318"/>
        <end position="361"/>
    </location>
</feature>
<evidence type="ECO:0000313" key="3">
    <source>
        <dbReference type="EMBL" id="SIQ81072.1"/>
    </source>
</evidence>
<name>A0ABY1JUS9_9BACL</name>
<evidence type="ECO:0000313" key="4">
    <source>
        <dbReference type="Proteomes" id="UP000186666"/>
    </source>
</evidence>
<comment type="caution">
    <text evidence="3">The sequence shown here is derived from an EMBL/GenBank/DDBJ whole genome shotgun (WGS) entry which is preliminary data.</text>
</comment>
<dbReference type="Proteomes" id="UP000186666">
    <property type="component" value="Unassembled WGS sequence"/>
</dbReference>
<feature type="domain" description="DUF5704" evidence="2">
    <location>
        <begin position="369"/>
        <end position="554"/>
    </location>
</feature>
<feature type="region of interest" description="Disordered" evidence="1">
    <location>
        <begin position="516"/>
        <end position="553"/>
    </location>
</feature>
<keyword evidence="4" id="KW-1185">Reference proteome</keyword>
<protein>
    <recommendedName>
        <fullName evidence="2">DUF5704 domain-containing protein</fullName>
    </recommendedName>
</protein>
<dbReference type="Pfam" id="PF18964">
    <property type="entry name" value="DUF5704"/>
    <property type="match status" value="1"/>
</dbReference>
<organism evidence="3 4">
    <name type="scientific">Paenibacillus macquariensis</name>
    <dbReference type="NCBI Taxonomy" id="948756"/>
    <lineage>
        <taxon>Bacteria</taxon>
        <taxon>Bacillati</taxon>
        <taxon>Bacillota</taxon>
        <taxon>Bacilli</taxon>
        <taxon>Bacillales</taxon>
        <taxon>Paenibacillaceae</taxon>
        <taxon>Paenibacillus</taxon>
    </lineage>
</organism>
<sequence length="1139" mass="126394">MKVRRGVISLVLVFSLFFSTLNSLFPILTIAASTETLFKTDDIKYTPSDASLLRNFRSVFYKIPSIDTKPFNLDAGAGKIITKILIKMGGEEDREIIVNARKYNKSLTFSGEAIPFKSVDNTPNGTWIAWSRSIAGTNWIPGTSTGYDWDVYPGVSLPTGSETIGGVTKDKWPGKKVWMDIPYGRNMQYLSIGPVDYGAFSTTYLDDDPIRLATFNPFLINQNVRIDDASTVTSVDGPSGKTDLTTHLIGFTVPNLNTGKIKFDQSYDHEGFRVPLGGNGAAAMMYYFATYKYDIKSFSYRYPYQYEVYTMDDDGTTIPGPTDPPPTGGCTVAGIDAPSQGSAPQSSVMDPSATGAIKADDGSNSPYNFDVGKGIPTSDNLYANTLAFNYLYQHTFGQMNGKVNYECNVDVDYILKWKEKQPPTTGPDGKPVTVADKDMSETESKTYSFTFTKDYTYWEIKNLELYGIDKSVMRNYALPGGEVTLTPSGYTPPTLASLHSDTVEDHVKPQEGATITYTPPAVVGGATKPSPPDDTSRLKGMAESGTKDPLVKNDKVDFNGQKIMDDSEVSKTGPTPTKIPNPTMISNRVLYQDGLLISNSLLNKLNTTSTGTIYYTLLPQNIGGGSDKPYPVNAINTVTVHTPTVIYANASDDAAHNQKTAPNYSRRAFILDRNFKVYMPTSGQHRNIPGYGDRDYAKYIKTKQVRFEFDVYTSDKSTFYPKDTWITIPVSELETTFFLPVWVNEGDYTVYFRSFAENAPASGFTTESESNLNLDNHVATDTVPVEVIGRLYDFHITDIADPIWETVFRSAKGSSTSKGTSYSVGTKGIDGATNGKVAPYVLPILRGSHPVASFKTMTVKTGYHFKFDLKTKGNMFEDKDAIRVTPTFYFQDNSASTSARRVEVDLYYHSDTKKFVRIGSASDVERRNIILNQRLRNVPVTDIVNTAGSLYDMKLGWTMTRPQYLTAYQKRSTEQTYVGGYDIQLLPSPLRTFINTFDRPANATASPARTNASIQQWYGEYSLPAAVYAVAKGTDLAAYGKTNKLDEKSPIFFRNGYISLNFNLETIRNADLNKPHLQYINGPLDNQWWNMEGYDGSDGVRDRLITDPYGVQYLLKDGDVVFYDANKSSYDDYAPNGTH</sequence>
<accession>A0ABY1JUS9</accession>
<dbReference type="EMBL" id="FTNK01000004">
    <property type="protein sequence ID" value="SIQ81072.1"/>
    <property type="molecule type" value="Genomic_DNA"/>
</dbReference>
<dbReference type="RefSeq" id="WP_244555910.1">
    <property type="nucleotide sequence ID" value="NZ_FTNK01000004.1"/>
</dbReference>